<name>A0AAV3ZW78_9GAST</name>
<comment type="similarity">
    <text evidence="2 6">Belongs to the sodium:solute symporter (SSF) (TC 2.A.21) family.</text>
</comment>
<protein>
    <submittedName>
        <fullName evidence="9">Sodium/glucose cotransporter 1</fullName>
    </submittedName>
</protein>
<keyword evidence="3 8" id="KW-0812">Transmembrane</keyword>
<evidence type="ECO:0000256" key="5">
    <source>
        <dbReference type="ARBA" id="ARBA00023136"/>
    </source>
</evidence>
<evidence type="ECO:0000256" key="7">
    <source>
        <dbReference type="SAM" id="MobiDB-lite"/>
    </source>
</evidence>
<keyword evidence="5 8" id="KW-0472">Membrane</keyword>
<organism evidence="9 10">
    <name type="scientific">Plakobranchus ocellatus</name>
    <dbReference type="NCBI Taxonomy" id="259542"/>
    <lineage>
        <taxon>Eukaryota</taxon>
        <taxon>Metazoa</taxon>
        <taxon>Spiralia</taxon>
        <taxon>Lophotrochozoa</taxon>
        <taxon>Mollusca</taxon>
        <taxon>Gastropoda</taxon>
        <taxon>Heterobranchia</taxon>
        <taxon>Euthyneura</taxon>
        <taxon>Panpulmonata</taxon>
        <taxon>Sacoglossa</taxon>
        <taxon>Placobranchoidea</taxon>
        <taxon>Plakobranchidae</taxon>
        <taxon>Plakobranchus</taxon>
    </lineage>
</organism>
<feature type="transmembrane region" description="Helical" evidence="8">
    <location>
        <begin position="64"/>
        <end position="86"/>
    </location>
</feature>
<sequence length="424" mass="47918">MTSWNVFRPHYTKELPWPGMVFGITINSLYYFCCSQFKTTVHLHTPQHVVQNALGSKDIVQAKYACIVCAYGKILTIMFMVLPGIVARIRGLVLAALLACGVTTLCSSLNSVSTIFTLNIYRNFRPAISEMELIIVTRASAVVMGILSLAVVPVVRTSPLLSDYMNNITATFVPPILAVFLCGLFWERASEESAFRALLLGLALALVRLIWRQFFSSEICGEVQKNPAPQILSNFHFLHFSIFVFVLCTAYIAVAGIFSEPINQVHLYRLLYWLRHSRLDRVDQDELDEAFQQMKTTQMEEEEKETRGRTFSHNTLLSDSVDAKQDEVPQAGSEDEAAEEEDAEEAAEDQTAEPVGWMRNLKAKIRCMCCIKEEVEQRMVTNNELRETVKQRADIRESQIQESVLNSHALLLFLVTAVIWGFLA</sequence>
<feature type="transmembrane region" description="Helical" evidence="8">
    <location>
        <begin position="198"/>
        <end position="215"/>
    </location>
</feature>
<dbReference type="GO" id="GO:0005412">
    <property type="term" value="F:D-glucose:sodium symporter activity"/>
    <property type="evidence" value="ECO:0007669"/>
    <property type="project" value="TreeGrafter"/>
</dbReference>
<feature type="transmembrane region" description="Helical" evidence="8">
    <location>
        <begin position="133"/>
        <end position="155"/>
    </location>
</feature>
<dbReference type="InterPro" id="IPR001734">
    <property type="entry name" value="Na/solute_symporter"/>
</dbReference>
<feature type="transmembrane region" description="Helical" evidence="8">
    <location>
        <begin position="92"/>
        <end position="121"/>
    </location>
</feature>
<evidence type="ECO:0000256" key="3">
    <source>
        <dbReference type="ARBA" id="ARBA00022692"/>
    </source>
</evidence>
<feature type="transmembrane region" description="Helical" evidence="8">
    <location>
        <begin position="15"/>
        <end position="33"/>
    </location>
</feature>
<evidence type="ECO:0000256" key="8">
    <source>
        <dbReference type="SAM" id="Phobius"/>
    </source>
</evidence>
<keyword evidence="4 8" id="KW-1133">Transmembrane helix</keyword>
<evidence type="ECO:0000313" key="10">
    <source>
        <dbReference type="Proteomes" id="UP000735302"/>
    </source>
</evidence>
<feature type="region of interest" description="Disordered" evidence="7">
    <location>
        <begin position="322"/>
        <end position="353"/>
    </location>
</feature>
<keyword evidence="10" id="KW-1185">Reference proteome</keyword>
<proteinExistence type="inferred from homology"/>
<evidence type="ECO:0000256" key="1">
    <source>
        <dbReference type="ARBA" id="ARBA00004141"/>
    </source>
</evidence>
<dbReference type="AlphaFoldDB" id="A0AAV3ZW78"/>
<dbReference type="PANTHER" id="PTHR11819:SF195">
    <property type="entry name" value="SODIUM_GLUCOSE COTRANSPORTER 4"/>
    <property type="match status" value="1"/>
</dbReference>
<evidence type="ECO:0000313" key="9">
    <source>
        <dbReference type="EMBL" id="GFN99434.1"/>
    </source>
</evidence>
<dbReference type="EMBL" id="BLXT01003003">
    <property type="protein sequence ID" value="GFN99434.1"/>
    <property type="molecule type" value="Genomic_DNA"/>
</dbReference>
<feature type="compositionally biased region" description="Acidic residues" evidence="7">
    <location>
        <begin position="333"/>
        <end position="351"/>
    </location>
</feature>
<dbReference type="Proteomes" id="UP000735302">
    <property type="component" value="Unassembled WGS sequence"/>
</dbReference>
<reference evidence="9 10" key="1">
    <citation type="journal article" date="2021" name="Elife">
        <title>Chloroplast acquisition without the gene transfer in kleptoplastic sea slugs, Plakobranchus ocellatus.</title>
        <authorList>
            <person name="Maeda T."/>
            <person name="Takahashi S."/>
            <person name="Yoshida T."/>
            <person name="Shimamura S."/>
            <person name="Takaki Y."/>
            <person name="Nagai Y."/>
            <person name="Toyoda A."/>
            <person name="Suzuki Y."/>
            <person name="Arimoto A."/>
            <person name="Ishii H."/>
            <person name="Satoh N."/>
            <person name="Nishiyama T."/>
            <person name="Hasebe M."/>
            <person name="Maruyama T."/>
            <person name="Minagawa J."/>
            <person name="Obokata J."/>
            <person name="Shigenobu S."/>
        </authorList>
    </citation>
    <scope>NUCLEOTIDE SEQUENCE [LARGE SCALE GENOMIC DNA]</scope>
</reference>
<dbReference type="PROSITE" id="PS50283">
    <property type="entry name" value="NA_SOLUT_SYMP_3"/>
    <property type="match status" value="1"/>
</dbReference>
<comment type="caution">
    <text evidence="9">The sequence shown here is derived from an EMBL/GenBank/DDBJ whole genome shotgun (WGS) entry which is preliminary data.</text>
</comment>
<dbReference type="Pfam" id="PF00474">
    <property type="entry name" value="SSF"/>
    <property type="match status" value="1"/>
</dbReference>
<dbReference type="Gene3D" id="1.20.1730.10">
    <property type="entry name" value="Sodium/glucose cotransporter"/>
    <property type="match status" value="1"/>
</dbReference>
<evidence type="ECO:0000256" key="2">
    <source>
        <dbReference type="ARBA" id="ARBA00006434"/>
    </source>
</evidence>
<dbReference type="PANTHER" id="PTHR11819">
    <property type="entry name" value="SOLUTE CARRIER FAMILY 5"/>
    <property type="match status" value="1"/>
</dbReference>
<feature type="transmembrane region" description="Helical" evidence="8">
    <location>
        <begin position="235"/>
        <end position="259"/>
    </location>
</feature>
<dbReference type="InterPro" id="IPR038377">
    <property type="entry name" value="Na/Glc_symporter_sf"/>
</dbReference>
<evidence type="ECO:0000256" key="6">
    <source>
        <dbReference type="RuleBase" id="RU362091"/>
    </source>
</evidence>
<evidence type="ECO:0000256" key="4">
    <source>
        <dbReference type="ARBA" id="ARBA00022989"/>
    </source>
</evidence>
<dbReference type="GO" id="GO:0005886">
    <property type="term" value="C:plasma membrane"/>
    <property type="evidence" value="ECO:0007669"/>
    <property type="project" value="TreeGrafter"/>
</dbReference>
<comment type="subcellular location">
    <subcellularLocation>
        <location evidence="1">Membrane</location>
        <topology evidence="1">Multi-pass membrane protein</topology>
    </subcellularLocation>
</comment>
<feature type="transmembrane region" description="Helical" evidence="8">
    <location>
        <begin position="167"/>
        <end position="186"/>
    </location>
</feature>
<feature type="transmembrane region" description="Helical" evidence="8">
    <location>
        <begin position="404"/>
        <end position="423"/>
    </location>
</feature>
<accession>A0AAV3ZW78</accession>
<gene>
    <name evidence="9" type="ORF">PoB_002594000</name>
</gene>